<feature type="transmembrane region" description="Helical" evidence="1">
    <location>
        <begin position="232"/>
        <end position="256"/>
    </location>
</feature>
<dbReference type="EMBL" id="CACRUX010000030">
    <property type="protein sequence ID" value="VYT90808.1"/>
    <property type="molecule type" value="Genomic_DNA"/>
</dbReference>
<dbReference type="RefSeq" id="WP_156704395.1">
    <property type="nucleotide sequence ID" value="NZ_CACRUX010000030.1"/>
</dbReference>
<feature type="transmembrane region" description="Helical" evidence="1">
    <location>
        <begin position="429"/>
        <end position="446"/>
    </location>
</feature>
<accession>A0A6N3AKU2</accession>
<evidence type="ECO:0000313" key="2">
    <source>
        <dbReference type="EMBL" id="VYT90808.1"/>
    </source>
</evidence>
<feature type="transmembrane region" description="Helical" evidence="1">
    <location>
        <begin position="12"/>
        <end position="33"/>
    </location>
</feature>
<feature type="transmembrane region" description="Helical" evidence="1">
    <location>
        <begin position="375"/>
        <end position="396"/>
    </location>
</feature>
<sequence length="471" mass="52800">MNTSTIYKLHKYLSIFSFLFFFLLCITGLILLFRAEIQGSHTMGAAPMNINTLWDGADKGAAQFTQKYPDKEILNISPAMGSHLLRYRIIDKNNTHEPRARMGMGGDYIIYNPHSQQLTAPQSGKVTATPLRTTMHIIHELHTRLALNRLGLYLIGIISFICGIAVVSGAFLYGPFSKAARLRRARLKSQPIVTSATGSTCSLAIENNNAAIAPRMFKESIRNRISNLHRELMMLTAIFGFLLSITGTGVATFFILNDNYNKEVAANAKIELSTEKSDILTPSEAIAKVQSRFPGQLLISMDYPSRFNGGHYTFYLGRENDDDPALFLGQPVYANICENAQKDHFYSQPIPWYFTGLTTLINLHIHNHNTIALKIVWAIWMVILSVASLFGALLTFQRWRKWNSWTKTPIATATIMPEANQGRTWTRPIVWGGLTLIGMFIPLTGIPHHNEIALIALILPLIDMVYVLAKK</sequence>
<dbReference type="PANTHER" id="PTHR34219">
    <property type="entry name" value="IRON-REGULATED INNER MEMBRANE PROTEIN-RELATED"/>
    <property type="match status" value="1"/>
</dbReference>
<reference evidence="2" key="1">
    <citation type="submission" date="2019-11" db="EMBL/GenBank/DDBJ databases">
        <authorList>
            <person name="Feng L."/>
        </authorList>
    </citation>
    <scope>NUCLEOTIDE SEQUENCE</scope>
    <source>
        <strain evidence="2">VrattiLFYP33</strain>
    </source>
</reference>
<keyword evidence="1" id="KW-0472">Membrane</keyword>
<evidence type="ECO:0000256" key="1">
    <source>
        <dbReference type="SAM" id="Phobius"/>
    </source>
</evidence>
<dbReference type="PANTHER" id="PTHR34219:SF3">
    <property type="entry name" value="BLL7967 PROTEIN"/>
    <property type="match status" value="1"/>
</dbReference>
<dbReference type="AlphaFoldDB" id="A0A6N3AKU2"/>
<keyword evidence="1" id="KW-1133">Transmembrane helix</keyword>
<gene>
    <name evidence="2" type="ORF">VRLFYP33_00755</name>
</gene>
<organism evidence="2">
    <name type="scientific">Veillonella ratti</name>
    <dbReference type="NCBI Taxonomy" id="103892"/>
    <lineage>
        <taxon>Bacteria</taxon>
        <taxon>Bacillati</taxon>
        <taxon>Bacillota</taxon>
        <taxon>Negativicutes</taxon>
        <taxon>Veillonellales</taxon>
        <taxon>Veillonellaceae</taxon>
        <taxon>Veillonella</taxon>
    </lineage>
</organism>
<keyword evidence="1" id="KW-0812">Transmembrane</keyword>
<feature type="transmembrane region" description="Helical" evidence="1">
    <location>
        <begin position="452"/>
        <end position="469"/>
    </location>
</feature>
<feature type="transmembrane region" description="Helical" evidence="1">
    <location>
        <begin position="150"/>
        <end position="174"/>
    </location>
</feature>
<name>A0A6N3AKU2_9FIRM</name>
<protein>
    <submittedName>
        <fullName evidence="2">PepSY-associated TM helix</fullName>
    </submittedName>
</protein>
<proteinExistence type="predicted"/>
<dbReference type="InterPro" id="IPR005625">
    <property type="entry name" value="PepSY-ass_TM"/>
</dbReference>
<dbReference type="Pfam" id="PF03929">
    <property type="entry name" value="PepSY_TM"/>
    <property type="match status" value="1"/>
</dbReference>